<gene>
    <name evidence="2" type="ORF">DI544_04990</name>
</gene>
<reference evidence="2 3" key="1">
    <citation type="submission" date="2017-08" db="EMBL/GenBank/DDBJ databases">
        <title>Infants hospitalized years apart are colonized by the same room-sourced microbial strains.</title>
        <authorList>
            <person name="Brooks B."/>
            <person name="Olm M.R."/>
            <person name="Firek B.A."/>
            <person name="Baker R."/>
            <person name="Thomas B.C."/>
            <person name="Morowitz M.J."/>
            <person name="Banfield J.F."/>
        </authorList>
    </citation>
    <scope>NUCLEOTIDE SEQUENCE [LARGE SCALE GENOMIC DNA]</scope>
    <source>
        <strain evidence="2">S2_005_001_R1_22</strain>
    </source>
</reference>
<feature type="domain" description="Thiamine phosphate synthase/TenI" evidence="1">
    <location>
        <begin position="23"/>
        <end position="163"/>
    </location>
</feature>
<sequence>MTDERQGDALWAALERLPRGAGVVFRHHATPPAERRRLFARVRRVARRRGLLLVRAGDRTLRGEAGVHGQGGRGSAQRRGLLTWPAHDRRQALAGVRAGARLLFVSPVFATRSHPGARPAGPVRAAAIARGLPVTVIALGGMDARRFRRLRALGFDGYAAIDAWNPARRRSSPA</sequence>
<dbReference type="AlphaFoldDB" id="A0A2W5PA13"/>
<dbReference type="Gene3D" id="3.20.20.70">
    <property type="entry name" value="Aldolase class I"/>
    <property type="match status" value="1"/>
</dbReference>
<dbReference type="SUPFAM" id="SSF51391">
    <property type="entry name" value="Thiamin phosphate synthase"/>
    <property type="match status" value="1"/>
</dbReference>
<dbReference type="Proteomes" id="UP000249229">
    <property type="component" value="Unassembled WGS sequence"/>
</dbReference>
<dbReference type="GO" id="GO:0009228">
    <property type="term" value="P:thiamine biosynthetic process"/>
    <property type="evidence" value="ECO:0007669"/>
    <property type="project" value="UniProtKB-KW"/>
</dbReference>
<dbReference type="EMBL" id="QFQI01000002">
    <property type="protein sequence ID" value="PZQ61964.1"/>
    <property type="molecule type" value="Genomic_DNA"/>
</dbReference>
<dbReference type="InterPro" id="IPR036206">
    <property type="entry name" value="ThiamineP_synth_sf"/>
</dbReference>
<protein>
    <submittedName>
        <fullName evidence="2">Thiamine phosphate synthase</fullName>
    </submittedName>
</protein>
<name>A0A2W5PA13_9SPHN</name>
<dbReference type="InterPro" id="IPR022998">
    <property type="entry name" value="ThiamineP_synth_TenI"/>
</dbReference>
<evidence type="ECO:0000313" key="3">
    <source>
        <dbReference type="Proteomes" id="UP000249229"/>
    </source>
</evidence>
<proteinExistence type="predicted"/>
<comment type="caution">
    <text evidence="2">The sequence shown here is derived from an EMBL/GenBank/DDBJ whole genome shotgun (WGS) entry which is preliminary data.</text>
</comment>
<dbReference type="Pfam" id="PF02581">
    <property type="entry name" value="TMP-TENI"/>
    <property type="match status" value="1"/>
</dbReference>
<organism evidence="2 3">
    <name type="scientific">Sphingomonas taxi</name>
    <dbReference type="NCBI Taxonomy" id="1549858"/>
    <lineage>
        <taxon>Bacteria</taxon>
        <taxon>Pseudomonadati</taxon>
        <taxon>Pseudomonadota</taxon>
        <taxon>Alphaproteobacteria</taxon>
        <taxon>Sphingomonadales</taxon>
        <taxon>Sphingomonadaceae</taxon>
        <taxon>Sphingomonas</taxon>
    </lineage>
</organism>
<evidence type="ECO:0000313" key="2">
    <source>
        <dbReference type="EMBL" id="PZQ61964.1"/>
    </source>
</evidence>
<dbReference type="InterPro" id="IPR013785">
    <property type="entry name" value="Aldolase_TIM"/>
</dbReference>
<accession>A0A2W5PA13</accession>
<evidence type="ECO:0000259" key="1">
    <source>
        <dbReference type="Pfam" id="PF02581"/>
    </source>
</evidence>